<dbReference type="Gene3D" id="4.10.220.110">
    <property type="match status" value="1"/>
</dbReference>
<dbReference type="PANTHER" id="PTHR32305:SF15">
    <property type="entry name" value="PROTEIN RHSA-RELATED"/>
    <property type="match status" value="1"/>
</dbReference>
<organism evidence="7 8">
    <name type="scientific">Rhodovulum iodosum</name>
    <dbReference type="NCBI Taxonomy" id="68291"/>
    <lineage>
        <taxon>Bacteria</taxon>
        <taxon>Pseudomonadati</taxon>
        <taxon>Pseudomonadota</taxon>
        <taxon>Alphaproteobacteria</taxon>
        <taxon>Rhodobacterales</taxon>
        <taxon>Paracoccaceae</taxon>
        <taxon>Rhodovulum</taxon>
    </lineage>
</organism>
<dbReference type="NCBIfam" id="TIGR03361">
    <property type="entry name" value="VI_Rhs_Vgr"/>
    <property type="match status" value="1"/>
</dbReference>
<comment type="subcellular location">
    <subcellularLocation>
        <location evidence="1">Secreted</location>
    </subcellularLocation>
</comment>
<dbReference type="PANTHER" id="PTHR32305">
    <property type="match status" value="1"/>
</dbReference>
<comment type="caution">
    <text evidence="7">The sequence shown here is derived from an EMBL/GenBank/DDBJ whole genome shotgun (WGS) entry which is preliminary data.</text>
</comment>
<evidence type="ECO:0000313" key="8">
    <source>
        <dbReference type="Proteomes" id="UP001560019"/>
    </source>
</evidence>
<feature type="domain" description="Gp5/Type VI secretion system Vgr protein OB-fold" evidence="5">
    <location>
        <begin position="389"/>
        <end position="453"/>
    </location>
</feature>
<dbReference type="InterPro" id="IPR037026">
    <property type="entry name" value="Vgr_OB-fold_dom_sf"/>
</dbReference>
<name>A0ABV3XUV8_9RHOB</name>
<dbReference type="Gene3D" id="2.40.50.230">
    <property type="entry name" value="Gp5 N-terminal domain"/>
    <property type="match status" value="1"/>
</dbReference>
<dbReference type="Pfam" id="PF05954">
    <property type="entry name" value="Phage_GPD"/>
    <property type="match status" value="1"/>
</dbReference>
<evidence type="ECO:0000256" key="1">
    <source>
        <dbReference type="ARBA" id="ARBA00004613"/>
    </source>
</evidence>
<evidence type="ECO:0000256" key="3">
    <source>
        <dbReference type="ARBA" id="ARBA00022525"/>
    </source>
</evidence>
<keyword evidence="8" id="KW-1185">Reference proteome</keyword>
<dbReference type="SUPFAM" id="SSF69349">
    <property type="entry name" value="Phage fibre proteins"/>
    <property type="match status" value="2"/>
</dbReference>
<evidence type="ECO:0000313" key="7">
    <source>
        <dbReference type="EMBL" id="MEX5729122.1"/>
    </source>
</evidence>
<dbReference type="SUPFAM" id="SSF69255">
    <property type="entry name" value="gp5 N-terminal domain-like"/>
    <property type="match status" value="1"/>
</dbReference>
<dbReference type="Proteomes" id="UP001560019">
    <property type="component" value="Unassembled WGS sequence"/>
</dbReference>
<evidence type="ECO:0000256" key="2">
    <source>
        <dbReference type="ARBA" id="ARBA00005558"/>
    </source>
</evidence>
<dbReference type="InterPro" id="IPR017847">
    <property type="entry name" value="T6SS_RhsGE_Vgr_subset"/>
</dbReference>
<protein>
    <submittedName>
        <fullName evidence="7">Type VI secretion system secreted protein VgrG</fullName>
    </submittedName>
</protein>
<gene>
    <name evidence="7" type="ORF">Ga0609869_002475</name>
</gene>
<reference evidence="7 8" key="1">
    <citation type="submission" date="2024-06" db="EMBL/GenBank/DDBJ databases">
        <title>Genome of Rhodovulum iodosum, a marine photoferrotroph.</title>
        <authorList>
            <person name="Bianchini G."/>
            <person name="Nikeleit V."/>
            <person name="Kappler A."/>
            <person name="Bryce C."/>
            <person name="Sanchez-Baracaldo P."/>
        </authorList>
    </citation>
    <scope>NUCLEOTIDE SEQUENCE [LARGE SCALE GENOMIC DNA]</scope>
    <source>
        <strain evidence="7 8">UT/N1</strain>
    </source>
</reference>
<dbReference type="InterPro" id="IPR006531">
    <property type="entry name" value="Gp5/Vgr_OB"/>
</dbReference>
<dbReference type="RefSeq" id="WP_125402952.1">
    <property type="nucleotide sequence ID" value="NZ_JBEHHI010000002.1"/>
</dbReference>
<dbReference type="Pfam" id="PF22178">
    <property type="entry name" value="Gp5_trimer_C"/>
    <property type="match status" value="1"/>
</dbReference>
<dbReference type="EMBL" id="JBEHHI010000002">
    <property type="protein sequence ID" value="MEX5729122.1"/>
    <property type="molecule type" value="Genomic_DNA"/>
</dbReference>
<dbReference type="Pfam" id="PF04717">
    <property type="entry name" value="Phage_base_V"/>
    <property type="match status" value="1"/>
</dbReference>
<dbReference type="NCBIfam" id="TIGR01646">
    <property type="entry name" value="vgr_GE"/>
    <property type="match status" value="1"/>
</dbReference>
<feature type="region of interest" description="Disordered" evidence="4">
    <location>
        <begin position="467"/>
        <end position="486"/>
    </location>
</feature>
<dbReference type="Gene3D" id="3.55.50.10">
    <property type="entry name" value="Baseplate protein-like domains"/>
    <property type="match status" value="1"/>
</dbReference>
<accession>A0ABV3XUV8</accession>
<dbReference type="InterPro" id="IPR006533">
    <property type="entry name" value="T6SS_Vgr_RhsGE"/>
</dbReference>
<feature type="domain" description="Gp5/Type VI secretion system Vgr C-terminal trimerisation" evidence="6">
    <location>
        <begin position="470"/>
        <end position="581"/>
    </location>
</feature>
<dbReference type="SUPFAM" id="SSF69279">
    <property type="entry name" value="Phage tail proteins"/>
    <property type="match status" value="2"/>
</dbReference>
<feature type="compositionally biased region" description="Basic and acidic residues" evidence="4">
    <location>
        <begin position="534"/>
        <end position="547"/>
    </location>
</feature>
<comment type="similarity">
    <text evidence="2">Belongs to the VgrG protein family.</text>
</comment>
<keyword evidence="3" id="KW-0964">Secreted</keyword>
<evidence type="ECO:0000259" key="5">
    <source>
        <dbReference type="Pfam" id="PF04717"/>
    </source>
</evidence>
<feature type="compositionally biased region" description="Polar residues" evidence="4">
    <location>
        <begin position="467"/>
        <end position="477"/>
    </location>
</feature>
<evidence type="ECO:0000256" key="4">
    <source>
        <dbReference type="SAM" id="MobiDB-lite"/>
    </source>
</evidence>
<evidence type="ECO:0000259" key="6">
    <source>
        <dbReference type="Pfam" id="PF22178"/>
    </source>
</evidence>
<dbReference type="InterPro" id="IPR054030">
    <property type="entry name" value="Gp5_Vgr_C"/>
</dbReference>
<sequence length="763" mass="82910">MFENRHFAVTTPLGPDVLRFTYLHGHDEIGRPFDLRLGLASEDFDIEANAILGKPITVRLGEPEDPRFIHAFAAEFRFDRFESGFAHYELRLRPWLWFLANSTDNRIFQNMSAVDIVEAVFEAYPEAAYDKRLQASPEAREYCVQYGESDLDFVQRLMEDEGIFYFFEHSDSGHTLVMTDANAKLKPAPGLDAIGFMEDAFASFRDGDFITNWQPRRAVVTGGYVQTDYDFEKPGADLATVALTPREHAQSDGARYHYPGRYTEIGHGDQRTQTRLEEVQAPAERAAAVTTAPALWSGHVFALTGFAREAENDDYMILRVDYDAWDDQYRSGRRERGRPPEGYQAKLTVAPVSLPFRPERRTPRPVMKGPQTATVVGPSGAEIFTDAYSRVKVQFHWDRLGGNDENSSCFVRVSSVWAGAGWGFIQIPRIGQEVIVDFLEGDPDLPLITGRVYNAAQMPPYELPGNATQSGWKSNSSPGGGGWNELRFEDKKGEEEVYFQAEKDHNELVKNDESRTIGHDFSEDVGNDATQSVGHDRSESVGNDKDTTVGNNRVVQIGTNDTETVGVDRSLSVGSNETISIGTNSSETIGVNHSQSVGAAQTINVGAARTDTVGAAETRTVGAAQVQTVGASRSVSVGSDQSHNVGGSDGWAVGGARSADIGKGDATNVGEDQAVQVGGSRGVDVGKDSATTVGDDMSVKVGKNFVLEAGDSITLTCGKASIVLKKDGTITLDGKDITAKGSGKITIKASSAVVVKGSKIDLN</sequence>
<feature type="region of interest" description="Disordered" evidence="4">
    <location>
        <begin position="515"/>
        <end position="552"/>
    </location>
</feature>
<dbReference type="InterPro" id="IPR050708">
    <property type="entry name" value="T6SS_VgrG/RHS"/>
</dbReference>
<proteinExistence type="inferred from homology"/>
<dbReference type="Gene3D" id="2.30.110.50">
    <property type="match status" value="1"/>
</dbReference>